<evidence type="ECO:0000313" key="12">
    <source>
        <dbReference type="Proteomes" id="UP000241514"/>
    </source>
</evidence>
<dbReference type="NCBIfam" id="TIGR00546">
    <property type="entry name" value="lnt"/>
    <property type="match status" value="1"/>
</dbReference>
<dbReference type="Pfam" id="PF00795">
    <property type="entry name" value="CN_hydrolase"/>
    <property type="match status" value="1"/>
</dbReference>
<comment type="caution">
    <text evidence="11">The sequence shown here is derived from an EMBL/GenBank/DDBJ whole genome shotgun (WGS) entry which is preliminary data.</text>
</comment>
<sequence length="505" mass="56518">MTAGWSRLAALLSGALLVFAYAPFQQSWMVIPILVLLLWLGRDSSPRRAWQLGYLFGIGWFSAGLSWIYVSIDTFGGLPVVATIAVLAVLFAYLSLFPALALWAWRSATARGWPYAIWLVPLFWYLAEWLRGTLLTGFPWLDLGYTQTDSYLGQYASWFGGTGVAVLLWYCAVTIFEYLRTQQKRYAGGAIGLLALTFLLPWLHPIERTEGEANVLLVQGNIAQSSKWNPDQHWPSLMTYLDLSRPNYASHDIIVWPESAVTMPEPYTDDVLENIHKALVQSDTALITGILDYRQFDYYNSLIALGVDGADDVEEAYYHGHSNRYEKHQLLPIGEFVPFEDILRPLAPLFDLPMSSFSRGDYQQTNLRAKGFSLSAAICYEIAFPRQVRANLTATTDFLLTVSNDTWFGASHGPAQHMQIARMRALELGRPLLRATNNGISALVDETGREIARAPQFEEATVSAAVPVVTGTTLYARWGEWLALWLAACGAIIGLISIVKRRQNQ</sequence>
<protein>
    <recommendedName>
        <fullName evidence="9">Apolipoprotein N-acyltransferase</fullName>
        <shortName evidence="9">ALP N-acyltransferase</shortName>
        <ecNumber evidence="9">2.3.1.269</ecNumber>
    </recommendedName>
</protein>
<keyword evidence="7 9" id="KW-0472">Membrane</keyword>
<dbReference type="EMBL" id="PYVG01000015">
    <property type="protein sequence ID" value="PTB89379.1"/>
    <property type="molecule type" value="Genomic_DNA"/>
</dbReference>
<evidence type="ECO:0000256" key="2">
    <source>
        <dbReference type="ARBA" id="ARBA00010065"/>
    </source>
</evidence>
<feature type="domain" description="CN hydrolase" evidence="10">
    <location>
        <begin position="218"/>
        <end position="468"/>
    </location>
</feature>
<feature type="transmembrane region" description="Helical" evidence="9">
    <location>
        <begin position="115"/>
        <end position="135"/>
    </location>
</feature>
<dbReference type="UniPathway" id="UPA00666"/>
<dbReference type="GO" id="GO:0042158">
    <property type="term" value="P:lipoprotein biosynthetic process"/>
    <property type="evidence" value="ECO:0007669"/>
    <property type="project" value="UniProtKB-UniRule"/>
</dbReference>
<feature type="transmembrane region" description="Helical" evidence="9">
    <location>
        <begin position="481"/>
        <end position="499"/>
    </location>
</feature>
<evidence type="ECO:0000256" key="6">
    <source>
        <dbReference type="ARBA" id="ARBA00022989"/>
    </source>
</evidence>
<evidence type="ECO:0000256" key="5">
    <source>
        <dbReference type="ARBA" id="ARBA00022692"/>
    </source>
</evidence>
<gene>
    <name evidence="9" type="primary">lnt</name>
    <name evidence="11" type="ORF">C9928_03805</name>
</gene>
<dbReference type="InterPro" id="IPR045378">
    <property type="entry name" value="LNT_N"/>
</dbReference>
<dbReference type="EC" id="2.3.1.269" evidence="9"/>
<comment type="function">
    <text evidence="9">Catalyzes the phospholipid dependent N-acylation of the N-terminal cysteine of apolipoprotein, the last step in lipoprotein maturation.</text>
</comment>
<evidence type="ECO:0000256" key="7">
    <source>
        <dbReference type="ARBA" id="ARBA00023136"/>
    </source>
</evidence>
<comment type="pathway">
    <text evidence="9">Protein modification; lipoprotein biosynthesis (N-acyl transfer).</text>
</comment>
<evidence type="ECO:0000256" key="4">
    <source>
        <dbReference type="ARBA" id="ARBA00022679"/>
    </source>
</evidence>
<dbReference type="PANTHER" id="PTHR38686">
    <property type="entry name" value="APOLIPOPROTEIN N-ACYLTRANSFERASE"/>
    <property type="match status" value="1"/>
</dbReference>
<evidence type="ECO:0000313" key="11">
    <source>
        <dbReference type="EMBL" id="PTB89379.1"/>
    </source>
</evidence>
<dbReference type="AlphaFoldDB" id="A0A6N4DDQ9"/>
<keyword evidence="8 9" id="KW-0012">Acyltransferase</keyword>
<comment type="similarity">
    <text evidence="2 9">Belongs to the CN hydrolase family. Apolipoprotein N-acyltransferase subfamily.</text>
</comment>
<reference evidence="11 12" key="1">
    <citation type="submission" date="2018-03" db="EMBL/GenBank/DDBJ databases">
        <title>Cross-interface Injection: A General Nanoliter Liquid Handling Method Applied to Single Cells Genome Amplification Automated Nanoliter Liquid Handling Applied to Single Cell Multiple Displacement Amplification.</title>
        <authorList>
            <person name="Yun J."/>
            <person name="Xu P."/>
            <person name="Xu J."/>
            <person name="Dai X."/>
            <person name="Wang Y."/>
            <person name="Zheng X."/>
            <person name="Cao C."/>
            <person name="Yi Q."/>
            <person name="Zhu Y."/>
            <person name="Wang L."/>
            <person name="Dong Z."/>
            <person name="Huang Y."/>
            <person name="Huang L."/>
            <person name="Du W."/>
        </authorList>
    </citation>
    <scope>NUCLEOTIDE SEQUENCE [LARGE SCALE GENOMIC DNA]</scope>
    <source>
        <strain evidence="11 12">A9-4</strain>
    </source>
</reference>
<dbReference type="InterPro" id="IPR003010">
    <property type="entry name" value="C-N_Hydrolase"/>
</dbReference>
<feature type="transmembrane region" description="Helical" evidence="9">
    <location>
        <begin position="52"/>
        <end position="72"/>
    </location>
</feature>
<organism evidence="11 12">
    <name type="scientific">Pseudidiomarina aestuarii</name>
    <dbReference type="NCBI Taxonomy" id="624146"/>
    <lineage>
        <taxon>Bacteria</taxon>
        <taxon>Pseudomonadati</taxon>
        <taxon>Pseudomonadota</taxon>
        <taxon>Gammaproteobacteria</taxon>
        <taxon>Alteromonadales</taxon>
        <taxon>Idiomarinaceae</taxon>
        <taxon>Pseudidiomarina</taxon>
    </lineage>
</organism>
<dbReference type="SUPFAM" id="SSF56317">
    <property type="entry name" value="Carbon-nitrogen hydrolase"/>
    <property type="match status" value="1"/>
</dbReference>
<evidence type="ECO:0000259" key="10">
    <source>
        <dbReference type="PROSITE" id="PS50263"/>
    </source>
</evidence>
<keyword evidence="11" id="KW-0449">Lipoprotein</keyword>
<dbReference type="Pfam" id="PF20154">
    <property type="entry name" value="LNT_N"/>
    <property type="match status" value="1"/>
</dbReference>
<feature type="transmembrane region" description="Helical" evidence="9">
    <location>
        <begin position="155"/>
        <end position="179"/>
    </location>
</feature>
<dbReference type="HAMAP" id="MF_01148">
    <property type="entry name" value="Lnt"/>
    <property type="match status" value="1"/>
</dbReference>
<name>A0A6N4DDQ9_9GAMM</name>
<proteinExistence type="inferred from homology"/>
<keyword evidence="4 9" id="KW-0808">Transferase</keyword>
<evidence type="ECO:0000256" key="9">
    <source>
        <dbReference type="HAMAP-Rule" id="MF_01148"/>
    </source>
</evidence>
<keyword evidence="5 9" id="KW-0812">Transmembrane</keyword>
<dbReference type="PROSITE" id="PS50263">
    <property type="entry name" value="CN_HYDROLASE"/>
    <property type="match status" value="1"/>
</dbReference>
<feature type="transmembrane region" description="Helical" evidence="9">
    <location>
        <begin position="78"/>
        <end position="103"/>
    </location>
</feature>
<dbReference type="CDD" id="cd07571">
    <property type="entry name" value="ALP_N-acyl_transferase"/>
    <property type="match status" value="1"/>
</dbReference>
<keyword evidence="6 9" id="KW-1133">Transmembrane helix</keyword>
<dbReference type="Proteomes" id="UP000241514">
    <property type="component" value="Unassembled WGS sequence"/>
</dbReference>
<keyword evidence="3 9" id="KW-1003">Cell membrane</keyword>
<dbReference type="InterPro" id="IPR004563">
    <property type="entry name" value="Apolipo_AcylTrfase"/>
</dbReference>
<dbReference type="Gene3D" id="3.60.110.10">
    <property type="entry name" value="Carbon-nitrogen hydrolase"/>
    <property type="match status" value="1"/>
</dbReference>
<comment type="subcellular location">
    <subcellularLocation>
        <location evidence="1 9">Cell membrane</location>
        <topology evidence="1 9">Multi-pass membrane protein</topology>
    </subcellularLocation>
</comment>
<evidence type="ECO:0000256" key="1">
    <source>
        <dbReference type="ARBA" id="ARBA00004651"/>
    </source>
</evidence>
<evidence type="ECO:0000256" key="8">
    <source>
        <dbReference type="ARBA" id="ARBA00023315"/>
    </source>
</evidence>
<feature type="transmembrane region" description="Helical" evidence="9">
    <location>
        <begin position="186"/>
        <end position="204"/>
    </location>
</feature>
<evidence type="ECO:0000256" key="3">
    <source>
        <dbReference type="ARBA" id="ARBA00022475"/>
    </source>
</evidence>
<dbReference type="GO" id="GO:0005886">
    <property type="term" value="C:plasma membrane"/>
    <property type="evidence" value="ECO:0007669"/>
    <property type="project" value="UniProtKB-SubCell"/>
</dbReference>
<accession>A0A6N4DDQ9</accession>
<dbReference type="GO" id="GO:0016410">
    <property type="term" value="F:N-acyltransferase activity"/>
    <property type="evidence" value="ECO:0007669"/>
    <property type="project" value="UniProtKB-UniRule"/>
</dbReference>
<feature type="transmembrane region" description="Helical" evidence="9">
    <location>
        <begin position="12"/>
        <end position="40"/>
    </location>
</feature>
<dbReference type="PANTHER" id="PTHR38686:SF1">
    <property type="entry name" value="APOLIPOPROTEIN N-ACYLTRANSFERASE"/>
    <property type="match status" value="1"/>
</dbReference>
<dbReference type="InterPro" id="IPR036526">
    <property type="entry name" value="C-N_Hydrolase_sf"/>
</dbReference>
<comment type="catalytic activity">
    <reaction evidence="9">
        <text>N-terminal S-1,2-diacyl-sn-glyceryl-L-cysteinyl-[lipoprotein] + a glycerophospholipid = N-acyl-S-1,2-diacyl-sn-glyceryl-L-cysteinyl-[lipoprotein] + a 2-acyl-sn-glycero-3-phospholipid + H(+)</text>
        <dbReference type="Rhea" id="RHEA:48228"/>
        <dbReference type="Rhea" id="RHEA-COMP:14681"/>
        <dbReference type="Rhea" id="RHEA-COMP:14684"/>
        <dbReference type="ChEBI" id="CHEBI:15378"/>
        <dbReference type="ChEBI" id="CHEBI:136912"/>
        <dbReference type="ChEBI" id="CHEBI:140656"/>
        <dbReference type="ChEBI" id="CHEBI:140657"/>
        <dbReference type="ChEBI" id="CHEBI:140660"/>
        <dbReference type="EC" id="2.3.1.269"/>
    </reaction>
</comment>